<dbReference type="GO" id="GO:0030288">
    <property type="term" value="C:outer membrane-bounded periplasmic space"/>
    <property type="evidence" value="ECO:0007669"/>
    <property type="project" value="InterPro"/>
</dbReference>
<evidence type="ECO:0000313" key="2">
    <source>
        <dbReference type="Proteomes" id="UP000003240"/>
    </source>
</evidence>
<sequence>MDRRRARAALFILFFIAILFISISVPVAQAADQKPIGILEFEAAPQVQNTGLTKRITGLLTESLITNRSYQVIGPERTAAILAEQNISVSGFFEGSMTQDVKQIHGLDYLVTGKIIRAESQDVELDGFRQKRVKVVLAMRLINARSGEIIFAQTAVGETRKTFLADTDSWKLADPQSGYQEALQQALAQLTDKIQALNPLSGLVIEVHPEDNSVVIDLGSEQGASVGQQYLIYQEGTVVVHPVNRQGLGKKTKSLAVIKIFQVQNQHSTGQVVSGKWEDIKPLQPVSKL</sequence>
<keyword evidence="2" id="KW-1185">Reference proteome</keyword>
<dbReference type="eggNOG" id="COG1462">
    <property type="taxonomic scope" value="Bacteria"/>
</dbReference>
<dbReference type="Pfam" id="PF03783">
    <property type="entry name" value="CsgG"/>
    <property type="match status" value="1"/>
</dbReference>
<accession>F7NIY6</accession>
<dbReference type="RefSeq" id="WP_004573317.1">
    <property type="nucleotide sequence ID" value="NZ_AFGF01000081.1"/>
</dbReference>
<protein>
    <submittedName>
        <fullName evidence="1">CsgG family protein</fullName>
    </submittedName>
</protein>
<proteinExistence type="predicted"/>
<dbReference type="InterPro" id="IPR005534">
    <property type="entry name" value="Curli_assmbl/transp-comp_CsgG"/>
</dbReference>
<dbReference type="Gene3D" id="3.40.50.10610">
    <property type="entry name" value="ABC-type transport auxiliary lipoprotein component"/>
    <property type="match status" value="1"/>
</dbReference>
<dbReference type="AlphaFoldDB" id="F7NIY6"/>
<dbReference type="Proteomes" id="UP000003240">
    <property type="component" value="Unassembled WGS sequence"/>
</dbReference>
<reference evidence="1 2" key="1">
    <citation type="journal article" date="2011" name="EMBO J.">
        <title>Structural diversity of bacterial flagellar motors.</title>
        <authorList>
            <person name="Chen S."/>
            <person name="Beeby M."/>
            <person name="Murphy G.E."/>
            <person name="Leadbetter J.R."/>
            <person name="Hendrixson D.R."/>
            <person name="Briegel A."/>
            <person name="Li Z."/>
            <person name="Shi J."/>
            <person name="Tocheva E.I."/>
            <person name="Muller A."/>
            <person name="Dobro M.J."/>
            <person name="Jensen G.J."/>
        </authorList>
    </citation>
    <scope>NUCLEOTIDE SEQUENCE [LARGE SCALE GENOMIC DNA]</scope>
    <source>
        <strain evidence="1 2">DSM 6540</strain>
    </source>
</reference>
<dbReference type="STRING" id="1009370.ALO_10194"/>
<gene>
    <name evidence="1" type="ORF">ALO_10194</name>
</gene>
<comment type="caution">
    <text evidence="1">The sequence shown here is derived from an EMBL/GenBank/DDBJ whole genome shotgun (WGS) entry which is preliminary data.</text>
</comment>
<dbReference type="EMBL" id="AFGF01000081">
    <property type="protein sequence ID" value="EGO63983.1"/>
    <property type="molecule type" value="Genomic_DNA"/>
</dbReference>
<evidence type="ECO:0000313" key="1">
    <source>
        <dbReference type="EMBL" id="EGO63983.1"/>
    </source>
</evidence>
<name>F7NIY6_9FIRM</name>
<organism evidence="1 2">
    <name type="scientific">Acetonema longum DSM 6540</name>
    <dbReference type="NCBI Taxonomy" id="1009370"/>
    <lineage>
        <taxon>Bacteria</taxon>
        <taxon>Bacillati</taxon>
        <taxon>Bacillota</taxon>
        <taxon>Negativicutes</taxon>
        <taxon>Acetonemataceae</taxon>
        <taxon>Acetonema</taxon>
    </lineage>
</organism>